<evidence type="ECO:0000313" key="2">
    <source>
        <dbReference type="EMBL" id="XDV61002.1"/>
    </source>
</evidence>
<gene>
    <name evidence="2" type="ORF">AB8Z38_18120</name>
</gene>
<name>A0AB39XW93_9BRAD</name>
<keyword evidence="1" id="KW-0732">Signal</keyword>
<dbReference type="InterPro" id="IPR035437">
    <property type="entry name" value="SNase_OB-fold_sf"/>
</dbReference>
<accession>A0AB39XW93</accession>
<evidence type="ECO:0000256" key="1">
    <source>
        <dbReference type="SAM" id="SignalP"/>
    </source>
</evidence>
<organism evidence="2">
    <name type="scientific">Bradyrhizobium sp. LLZ17</name>
    <dbReference type="NCBI Taxonomy" id="3239388"/>
    <lineage>
        <taxon>Bacteria</taxon>
        <taxon>Pseudomonadati</taxon>
        <taxon>Pseudomonadota</taxon>
        <taxon>Alphaproteobacteria</taxon>
        <taxon>Hyphomicrobiales</taxon>
        <taxon>Nitrobacteraceae</taxon>
        <taxon>Bradyrhizobium</taxon>
    </lineage>
</organism>
<feature type="chain" id="PRO_5044262223" evidence="1">
    <location>
        <begin position="20"/>
        <end position="49"/>
    </location>
</feature>
<dbReference type="SUPFAM" id="SSF50199">
    <property type="entry name" value="Staphylococcal nuclease"/>
    <property type="match status" value="1"/>
</dbReference>
<dbReference type="EMBL" id="CP165734">
    <property type="protein sequence ID" value="XDV61002.1"/>
    <property type="molecule type" value="Genomic_DNA"/>
</dbReference>
<reference evidence="2" key="1">
    <citation type="submission" date="2024-08" db="EMBL/GenBank/DDBJ databases">
        <authorList>
            <person name="Chaddad Z."/>
            <person name="Lamrabet M."/>
            <person name="Bouhnik O."/>
            <person name="Alami S."/>
            <person name="Wipf D."/>
            <person name="Courty P.E."/>
            <person name="Missbah El Idrissi M."/>
        </authorList>
    </citation>
    <scope>NUCLEOTIDE SEQUENCE</scope>
    <source>
        <strain evidence="2">LLZ17</strain>
    </source>
</reference>
<protein>
    <submittedName>
        <fullName evidence="2">Thermonuclease family protein</fullName>
    </submittedName>
</protein>
<proteinExistence type="predicted"/>
<sequence>MRRTSVALILAILSSVAWADDFVGQTSVIDGDTLDMHGVRIRLWGIDAP</sequence>
<dbReference type="AlphaFoldDB" id="A0AB39XW93"/>
<feature type="signal peptide" evidence="1">
    <location>
        <begin position="1"/>
        <end position="19"/>
    </location>
</feature>